<dbReference type="Gene3D" id="1.20.1260.20">
    <property type="entry name" value="PPE superfamily"/>
    <property type="match status" value="1"/>
</dbReference>
<dbReference type="PANTHER" id="PTHR46766">
    <property type="entry name" value="GLUTAMINE-RICH PROTEIN 2"/>
    <property type="match status" value="1"/>
</dbReference>
<evidence type="ECO:0000259" key="2">
    <source>
        <dbReference type="Pfam" id="PF00823"/>
    </source>
</evidence>
<comment type="similarity">
    <text evidence="1">Belongs to the mycobacterial PPE family.</text>
</comment>
<gene>
    <name evidence="3" type="ORF">BST29_06510</name>
</gene>
<keyword evidence="4" id="KW-1185">Reference proteome</keyword>
<evidence type="ECO:0000313" key="4">
    <source>
        <dbReference type="Proteomes" id="UP000243140"/>
    </source>
</evidence>
<dbReference type="InterPro" id="IPR000030">
    <property type="entry name" value="PPE_dom"/>
</dbReference>
<dbReference type="Proteomes" id="UP000243140">
    <property type="component" value="Unassembled WGS sequence"/>
</dbReference>
<dbReference type="InterPro" id="IPR038332">
    <property type="entry name" value="PPE_sf"/>
</dbReference>
<dbReference type="RefSeq" id="WP_083009986.1">
    <property type="nucleotide sequence ID" value="NZ_CP060015.1"/>
</dbReference>
<reference evidence="3 4" key="1">
    <citation type="submission" date="2017-02" db="EMBL/GenBank/DDBJ databases">
        <title>The new phylogeny of genus Mycobacterium.</title>
        <authorList>
            <person name="Tortoli E."/>
            <person name="Trovato A."/>
            <person name="Cirillo D.M."/>
        </authorList>
    </citation>
    <scope>NUCLEOTIDE SEQUENCE [LARGE SCALE GENOMIC DNA]</scope>
    <source>
        <strain evidence="3 4">IP1130001</strain>
    </source>
</reference>
<comment type="caution">
    <text evidence="3">The sequence shown here is derived from an EMBL/GenBank/DDBJ whole genome shotgun (WGS) entry which is preliminary data.</text>
</comment>
<sequence>MDFGALRPEINSARMYSGPGPASMLAAAAAWDGLAAELDDAATNYQTVTSGLLGGWQGPAATATGRSAAPYIGWLRATAALAARTAAQARAAAGAYASAFATMAPPQVIAANRRLWKSLVATDPLGQSGPAIAAAEADYERMWVQDAAAMYAYADASAAASTMTSFTSPPASSGQAPAAGQEIVSAGAQVISLLPRALKELASASSQRFNTALLSMSPSLSKLSSLRLGFAKDASVPIAVAIGGAAKATRRGRAAATAGFGRGTPIGALSVPRAWLQAPEASSVGAEFHSAAIAIGRWASGLRRRDTGR</sequence>
<proteinExistence type="inferred from homology"/>
<dbReference type="PANTHER" id="PTHR46766:SF1">
    <property type="entry name" value="GLUTAMINE-RICH PROTEIN 2"/>
    <property type="match status" value="1"/>
</dbReference>
<protein>
    <recommendedName>
        <fullName evidence="2">PPE domain-containing protein</fullName>
    </recommendedName>
</protein>
<dbReference type="EMBL" id="MVHV01000005">
    <property type="protein sequence ID" value="ORA84151.1"/>
    <property type="molecule type" value="Genomic_DNA"/>
</dbReference>
<feature type="domain" description="PPE" evidence="2">
    <location>
        <begin position="2"/>
        <end position="163"/>
    </location>
</feature>
<name>A0ABX3SWS5_MYCMA</name>
<dbReference type="Pfam" id="PF00823">
    <property type="entry name" value="PPE"/>
    <property type="match status" value="1"/>
</dbReference>
<evidence type="ECO:0000256" key="1">
    <source>
        <dbReference type="ARBA" id="ARBA00010652"/>
    </source>
</evidence>
<organism evidence="3 4">
    <name type="scientific">Mycobacterium malmoense</name>
    <dbReference type="NCBI Taxonomy" id="1780"/>
    <lineage>
        <taxon>Bacteria</taxon>
        <taxon>Bacillati</taxon>
        <taxon>Actinomycetota</taxon>
        <taxon>Actinomycetes</taxon>
        <taxon>Mycobacteriales</taxon>
        <taxon>Mycobacteriaceae</taxon>
        <taxon>Mycobacterium</taxon>
    </lineage>
</organism>
<dbReference type="SUPFAM" id="SSF140459">
    <property type="entry name" value="PE/PPE dimer-like"/>
    <property type="match status" value="1"/>
</dbReference>
<accession>A0ABX3SWS5</accession>
<evidence type="ECO:0000313" key="3">
    <source>
        <dbReference type="EMBL" id="ORA84151.1"/>
    </source>
</evidence>